<evidence type="ECO:0000256" key="6">
    <source>
        <dbReference type="ARBA" id="ARBA00023180"/>
    </source>
</evidence>
<dbReference type="InterPro" id="IPR002181">
    <property type="entry name" value="Fibrinogen_a/b/g_C_dom"/>
</dbReference>
<evidence type="ECO:0000256" key="5">
    <source>
        <dbReference type="ARBA" id="ARBA00023157"/>
    </source>
</evidence>
<keyword evidence="8" id="KW-0812">Transmembrane</keyword>
<evidence type="ECO:0000313" key="10">
    <source>
        <dbReference type="EMBL" id="CAH1237870.1"/>
    </source>
</evidence>
<dbReference type="SUPFAM" id="SSF56496">
    <property type="entry name" value="Fibrinogen C-terminal domain-like"/>
    <property type="match status" value="1"/>
</dbReference>
<feature type="compositionally biased region" description="Pro residues" evidence="7">
    <location>
        <begin position="160"/>
        <end position="172"/>
    </location>
</feature>
<feature type="region of interest" description="Disordered" evidence="7">
    <location>
        <begin position="95"/>
        <end position="123"/>
    </location>
</feature>
<dbReference type="PANTHER" id="PTHR47221">
    <property type="entry name" value="FIBRINOGEN ALPHA CHAIN"/>
    <property type="match status" value="1"/>
</dbReference>
<dbReference type="PANTHER" id="PTHR47221:SF6">
    <property type="entry name" value="FIBRINOGEN ALPHA CHAIN"/>
    <property type="match status" value="1"/>
</dbReference>
<reference evidence="10" key="1">
    <citation type="submission" date="2022-01" db="EMBL/GenBank/DDBJ databases">
        <authorList>
            <person name="Braso-Vives M."/>
        </authorList>
    </citation>
    <scope>NUCLEOTIDE SEQUENCE</scope>
</reference>
<evidence type="ECO:0000256" key="8">
    <source>
        <dbReference type="SAM" id="Phobius"/>
    </source>
</evidence>
<dbReference type="Pfam" id="PF00147">
    <property type="entry name" value="Fibrinogen_C"/>
    <property type="match status" value="1"/>
</dbReference>
<keyword evidence="2" id="KW-0964">Secreted</keyword>
<dbReference type="InterPro" id="IPR036056">
    <property type="entry name" value="Fibrinogen-like_C"/>
</dbReference>
<evidence type="ECO:0000256" key="1">
    <source>
        <dbReference type="ARBA" id="ARBA00004613"/>
    </source>
</evidence>
<keyword evidence="5" id="KW-1015">Disulfide bond</keyword>
<evidence type="ECO:0000313" key="11">
    <source>
        <dbReference type="Proteomes" id="UP000838412"/>
    </source>
</evidence>
<dbReference type="OrthoDB" id="7735550at2759"/>
<feature type="compositionally biased region" description="Basic and acidic residues" evidence="7">
    <location>
        <begin position="95"/>
        <end position="104"/>
    </location>
</feature>
<evidence type="ECO:0000256" key="3">
    <source>
        <dbReference type="ARBA" id="ARBA00022729"/>
    </source>
</evidence>
<feature type="region of interest" description="Disordered" evidence="7">
    <location>
        <begin position="138"/>
        <end position="181"/>
    </location>
</feature>
<evidence type="ECO:0000256" key="7">
    <source>
        <dbReference type="SAM" id="MobiDB-lite"/>
    </source>
</evidence>
<dbReference type="Proteomes" id="UP000838412">
    <property type="component" value="Chromosome 10"/>
</dbReference>
<dbReference type="SMART" id="SM00186">
    <property type="entry name" value="FBG"/>
    <property type="match status" value="1"/>
</dbReference>
<dbReference type="InterPro" id="IPR037579">
    <property type="entry name" value="FIB_ANG-like"/>
</dbReference>
<keyword evidence="8" id="KW-1133">Transmembrane helix</keyword>
<keyword evidence="11" id="KW-1185">Reference proteome</keyword>
<sequence length="270" mass="29126">MSTDKLVNGDLTLAGPGFMYRKPRVRPAGLQTAFAVAVVLGVSALVGVLLLQNWQLKQMLSANKEMIVSLQERNGQILDRMASLEVLTKDKSWDGNSRVEKTESADGVFNPDDQSDRGMHHRAKRAANSLTMPFGVCPRGLPGSDGLNGRNGREGAAGPAGPPGVPGPPGPPGTSNQPPKIRDCDDVYKAGHTTSGLYAIQPDADVRHRTPFRVYCEMEAGVGGWTVIQKRFDGSVDFVRDWGSYRNGFGALVAHRYSIKSSVMKIRPAP</sequence>
<comment type="subcellular location">
    <subcellularLocation>
        <location evidence="1">Secreted</location>
    </subcellularLocation>
</comment>
<gene>
    <name evidence="10" type="primary">ANGPT2</name>
    <name evidence="10" type="ORF">BLAG_LOCUS2671</name>
</gene>
<keyword evidence="8" id="KW-0472">Membrane</keyword>
<accession>A0A8J9YMM6</accession>
<keyword evidence="4" id="KW-0175">Coiled coil</keyword>
<proteinExistence type="predicted"/>
<protein>
    <submittedName>
        <fullName evidence="10">ANGPT2 protein</fullName>
    </submittedName>
</protein>
<evidence type="ECO:0000256" key="4">
    <source>
        <dbReference type="ARBA" id="ARBA00023054"/>
    </source>
</evidence>
<dbReference type="Gene3D" id="3.90.215.10">
    <property type="entry name" value="Gamma Fibrinogen, chain A, domain 1"/>
    <property type="match status" value="1"/>
</dbReference>
<dbReference type="NCBIfam" id="NF040941">
    <property type="entry name" value="GGGWT_bact"/>
    <property type="match status" value="1"/>
</dbReference>
<name>A0A8J9YMM6_BRALA</name>
<organism evidence="10 11">
    <name type="scientific">Branchiostoma lanceolatum</name>
    <name type="common">Common lancelet</name>
    <name type="synonym">Amphioxus lanceolatum</name>
    <dbReference type="NCBI Taxonomy" id="7740"/>
    <lineage>
        <taxon>Eukaryota</taxon>
        <taxon>Metazoa</taxon>
        <taxon>Chordata</taxon>
        <taxon>Cephalochordata</taxon>
        <taxon>Leptocardii</taxon>
        <taxon>Amphioxiformes</taxon>
        <taxon>Branchiostomatidae</taxon>
        <taxon>Branchiostoma</taxon>
    </lineage>
</organism>
<feature type="transmembrane region" description="Helical" evidence="8">
    <location>
        <begin position="28"/>
        <end position="51"/>
    </location>
</feature>
<keyword evidence="6" id="KW-0325">Glycoprotein</keyword>
<dbReference type="EMBL" id="OV696695">
    <property type="protein sequence ID" value="CAH1237870.1"/>
    <property type="molecule type" value="Genomic_DNA"/>
</dbReference>
<evidence type="ECO:0000259" key="9">
    <source>
        <dbReference type="PROSITE" id="PS51406"/>
    </source>
</evidence>
<dbReference type="PROSITE" id="PS51406">
    <property type="entry name" value="FIBRINOGEN_C_2"/>
    <property type="match status" value="1"/>
</dbReference>
<evidence type="ECO:0000256" key="2">
    <source>
        <dbReference type="ARBA" id="ARBA00022525"/>
    </source>
</evidence>
<dbReference type="AlphaFoldDB" id="A0A8J9YMM6"/>
<dbReference type="InterPro" id="IPR014716">
    <property type="entry name" value="Fibrinogen_a/b/g_C_1"/>
</dbReference>
<feature type="domain" description="Fibrinogen C-terminal" evidence="9">
    <location>
        <begin position="175"/>
        <end position="252"/>
    </location>
</feature>
<dbReference type="GO" id="GO:0005576">
    <property type="term" value="C:extracellular region"/>
    <property type="evidence" value="ECO:0007669"/>
    <property type="project" value="UniProtKB-SubCell"/>
</dbReference>
<keyword evidence="3" id="KW-0732">Signal</keyword>